<dbReference type="GeneID" id="36378640"/>
<dbReference type="CTD" id="36378640"/>
<sequence>MDCELFNRILKSSMIIIITTWFAYKLSISQYQRLMYGLIEKDRSVLIISKKGLLNVNYTIWKDKKIMYLSSDIIIDDIFKMAFINSSIKKPIIISQKDITDGGIDNINEWKIYMVKQHPINRFLDLYMRYCQKLNKINEMKCLRCFSDLDCIVTELYKEIDKKSKGIIGKINYEEIFYPYIWKFPFIEQNNIIFNIENNNDFKVKIGKELIFFNASNIIIKKSFDIINKFTQLYSTRKNINKKRKLIEKSLEYNKLLLNKFISMYYCDFKYFGFDVLIF</sequence>
<dbReference type="RefSeq" id="XP_024505476.1">
    <property type="nucleotide sequence ID" value="XM_024651839.1"/>
</dbReference>
<keyword evidence="2" id="KW-1185">Reference proteome</keyword>
<evidence type="ECO:0000313" key="1">
    <source>
        <dbReference type="EMBL" id="CEF66276.1"/>
    </source>
</evidence>
<dbReference type="PANTHER" id="PTHR22900">
    <property type="entry name" value="PROTEIN CBG14245-RELATED"/>
    <property type="match status" value="1"/>
</dbReference>
<name>A0A090L929_STRRB</name>
<organism evidence="1">
    <name type="scientific">Strongyloides ratti</name>
    <name type="common">Parasitic roundworm</name>
    <dbReference type="NCBI Taxonomy" id="34506"/>
    <lineage>
        <taxon>Eukaryota</taxon>
        <taxon>Metazoa</taxon>
        <taxon>Ecdysozoa</taxon>
        <taxon>Nematoda</taxon>
        <taxon>Chromadorea</taxon>
        <taxon>Rhabditida</taxon>
        <taxon>Tylenchina</taxon>
        <taxon>Panagrolaimomorpha</taxon>
        <taxon>Strongyloidoidea</taxon>
        <taxon>Strongyloididae</taxon>
        <taxon>Strongyloides</taxon>
    </lineage>
</organism>
<reference evidence="3" key="2">
    <citation type="submission" date="2020-12" db="UniProtKB">
        <authorList>
            <consortium name="WormBaseParasite"/>
        </authorList>
    </citation>
    <scope>IDENTIFICATION</scope>
</reference>
<evidence type="ECO:0000313" key="3">
    <source>
        <dbReference type="WBParaSite" id="SRAE_2000094600.1"/>
    </source>
</evidence>
<dbReference type="PANTHER" id="PTHR22900:SF10">
    <property type="entry name" value="CARBOHYDRATE SULFOTRANSFERASE"/>
    <property type="match status" value="1"/>
</dbReference>
<dbReference type="GO" id="GO:0050650">
    <property type="term" value="P:chondroitin sulfate proteoglycan biosynthetic process"/>
    <property type="evidence" value="ECO:0007669"/>
    <property type="project" value="InterPro"/>
</dbReference>
<protein>
    <submittedName>
        <fullName evidence="1 3">Uncharacterized protein</fullName>
    </submittedName>
</protein>
<proteinExistence type="predicted"/>
<dbReference type="Proteomes" id="UP000035682">
    <property type="component" value="Unplaced"/>
</dbReference>
<evidence type="ECO:0000313" key="4">
    <source>
        <dbReference type="WormBase" id="SRAE_2000094600"/>
    </source>
</evidence>
<dbReference type="WormBase" id="SRAE_2000094600">
    <property type="protein sequence ID" value="SRP04340"/>
    <property type="gene ID" value="WBGene00261146"/>
</dbReference>
<evidence type="ECO:0000313" key="2">
    <source>
        <dbReference type="Proteomes" id="UP000035682"/>
    </source>
</evidence>
<dbReference type="GO" id="GO:1902884">
    <property type="term" value="P:positive regulation of response to oxidative stress"/>
    <property type="evidence" value="ECO:0007669"/>
    <property type="project" value="InterPro"/>
</dbReference>
<dbReference type="EMBL" id="LN609529">
    <property type="protein sequence ID" value="CEF66276.1"/>
    <property type="molecule type" value="Genomic_DNA"/>
</dbReference>
<dbReference type="AlphaFoldDB" id="A0A090L929"/>
<dbReference type="InterPro" id="IPR007669">
    <property type="entry name" value="Chst-1-like"/>
</dbReference>
<accession>A0A090L929</accession>
<dbReference type="GO" id="GO:0047756">
    <property type="term" value="F:chondroitin 4-sulfotransferase activity"/>
    <property type="evidence" value="ECO:0007669"/>
    <property type="project" value="InterPro"/>
</dbReference>
<dbReference type="WBParaSite" id="SRAE_2000094600.1">
    <property type="protein sequence ID" value="SRAE_2000094600.1"/>
    <property type="gene ID" value="WBGene00261146"/>
</dbReference>
<gene>
    <name evidence="1 3 4" type="ORF">SRAE_2000094600</name>
</gene>
<reference evidence="1 2" key="1">
    <citation type="submission" date="2014-09" db="EMBL/GenBank/DDBJ databases">
        <authorList>
            <person name="Martin A.A."/>
        </authorList>
    </citation>
    <scope>NUCLEOTIDE SEQUENCE</scope>
    <source>
        <strain evidence="2">ED321</strain>
        <strain evidence="1">ED321 Heterogonic</strain>
    </source>
</reference>